<feature type="transmembrane region" description="Helical" evidence="7">
    <location>
        <begin position="1773"/>
        <end position="1798"/>
    </location>
</feature>
<dbReference type="Pfam" id="PF05593">
    <property type="entry name" value="RHS_repeat"/>
    <property type="match status" value="1"/>
</dbReference>
<feature type="domain" description="Insecticide toxin TcdB middle/N-terminal" evidence="8">
    <location>
        <begin position="564"/>
        <end position="689"/>
    </location>
</feature>
<evidence type="ECO:0000256" key="3">
    <source>
        <dbReference type="ARBA" id="ARBA00022729"/>
    </source>
</evidence>
<dbReference type="Pfam" id="PF13517">
    <property type="entry name" value="FG-GAP_3"/>
    <property type="match status" value="2"/>
</dbReference>
<organism evidence="10 11">
    <name type="scientific">Microbacterium alkaliflavum</name>
    <dbReference type="NCBI Taxonomy" id="3248839"/>
    <lineage>
        <taxon>Bacteria</taxon>
        <taxon>Bacillati</taxon>
        <taxon>Actinomycetota</taxon>
        <taxon>Actinomycetes</taxon>
        <taxon>Micrococcales</taxon>
        <taxon>Microbacteriaceae</taxon>
        <taxon>Microbacterium</taxon>
    </lineage>
</organism>
<dbReference type="Proteomes" id="UP001610861">
    <property type="component" value="Unassembled WGS sequence"/>
</dbReference>
<evidence type="ECO:0000313" key="11">
    <source>
        <dbReference type="Proteomes" id="UP001610861"/>
    </source>
</evidence>
<keyword evidence="7" id="KW-1133">Transmembrane helix</keyword>
<name>A0ABW7Q5L7_9MICO</name>
<dbReference type="Pfam" id="PF25023">
    <property type="entry name" value="TEN_YD-shell"/>
    <property type="match status" value="1"/>
</dbReference>
<accession>A0ABW7Q5L7</accession>
<keyword evidence="11" id="KW-1185">Reference proteome</keyword>
<keyword evidence="2" id="KW-0964">Secreted</keyword>
<dbReference type="NCBIfam" id="TIGR03696">
    <property type="entry name" value="Rhs_assc_core"/>
    <property type="match status" value="1"/>
</dbReference>
<feature type="region of interest" description="Disordered" evidence="6">
    <location>
        <begin position="1"/>
        <end position="29"/>
    </location>
</feature>
<dbReference type="InterPro" id="IPR028994">
    <property type="entry name" value="Integrin_alpha_N"/>
</dbReference>
<keyword evidence="7" id="KW-0812">Transmembrane</keyword>
<evidence type="ECO:0000256" key="5">
    <source>
        <dbReference type="ARBA" id="ARBA00023026"/>
    </source>
</evidence>
<keyword evidence="4" id="KW-0677">Repeat</keyword>
<dbReference type="PANTHER" id="PTHR32305">
    <property type="match status" value="1"/>
</dbReference>
<sequence>MREDTGVAPGLTDVPGGGGGISPLGDRFQPDLVRGTGNYAVPLKLPKGPNDLQPQVSVTYSTGAGNGPFGLGWRYEPLRIDRRSDRGAPAYDDSDTFTLGGAETLVPVGGGRFRPRTDTQSWLIERDGDGWRIRDGKGGTRRLGITSTTRETGPAGAVFAWLLEEETDAAGNSIRYTYEADGGRLWLTKVEWSVFALLFHHETRADASTDRRAGFARTLTRRVTSIDLVSERADPTRLRTWEFEYVAAANGVSLLHRVELSAGEGPDRVAEPALTFEYTPFDVANADVVALPALIPPPGLDQPGTMLADLDGDGVPEVLSITAGSALRWRRANGAYDGPFPVGDLPASVSLTRANVALADLDGDGRVDLFATDQRLSMWFHADGSGGFDPSPQLFAERPSVRLDAPDTRLTDVDGDGVTDVLWTGRDATVVFRLGADGMVEPPVVLGSGADRPSALFGERGVRLADMTGDGLQDLISVRSGQVVYWPSNGDASFDDAVDMASPPVLPPGYRDERLHVVDIDGDGCADVVYLGDTVTTVWINQSGLRFAPPVELPIAPPAGRRALVADLLGDGRPGFAWTVPQRDAQDSGIRLLRFAAGGTAPRLLTAIDNGMGGAYRMAYATTTSMREADEASGAPWSSLLPMVVNVVASLTELDAVSGRESTSTMSYHDGVYDGWNREFRGFRRVSVDQAGDDSMPATRQEVEFFQGEPDELDLVERERQRALAGSLTATSGRTRVGEAWIDRNRSTQTWDARLEHDGGANASVWFPHVVRIETTELAGPAGGPDRVEVTELSSFDAHGHPTLRTRTAFASDAPGDALRSQERLAYVADEAHWLVHLPSRSVMLDADGIVNSARITHYDGAPFVGLPEGQATSGLVTSVLEARLLDSRLPADYAGGRDFAALGYLRLDGGDTAGWYARTYSARRDGHGNVLEQHDPMGAAMVFAYDADSLFPVTTVDALGRVCTTTFDLRSCEPAETLMPDGRGTRAEFDALGRLIAQSETDDSGAWQLVKAWVTDTASVPASMTSFSVLETGLTREELLAVDPLTTTAAGVARTFLDGFGAKAATVAVAPAAADGSARTSVTDRRVVNTRGLVAAALAPEFGATLAWPGRPAIVPASAVRTVYDGDALVLESHGPSEAGFMVERTPFTVVHRDPAAAGAVLRTEHFDAHGRLAQLDSVAAPGHIITTRYDLELDGRITALREGGGPAQAAWVHAGPGEPIRITQADAGTRTYYRDAAGRLVERVDPDGTSLRFSFDALGRVTAIDHHAPTGDTRLRTVHYDVDPDAAHPAAGRFLEGRVAVVDEGDVRCRYSYDHAGRPVREEWNVDADTMAVTRTYDRQGQLASVAYPDGNSVAYERHASGAVTRVVGVADDIEHAADGQVLAWRAANGVRIELTRDEIGQRITRRRAVDAGGVELRSLGYGFDAIGAVTSVSDAGSFGAEHHEYAYDGLRRLTAATVRDGGPGGAVLRQHAYAYDDRGNLTSFDESTPLTLGYADAVHPNRVTAVSSGGGPATAVSYGERGEIVAGFGLSAVALDPQMRLTTATRGDGAVMRVAYDPQNREVRRTVTHADGSVSTTLTAAGLWTRHDERTTCRIYLESTLIASIETTNGAAERTYHLLDHLGSVVLATDSSGAEVESQRMNPFGSALDPNSASLFLGREMEAGFGIVPLGARFYLPSIGRFLSPDWYVLEHPNKAVRLPQGFNVYSYALNNPIAFKDPSGLWFGIDDLIVLAAGFVVGFVGGLIYGLANGQGWGSLLTALETGLTTAAGAWLGWTVAGPIGLVMGGMNGFVGGIHGIYDWSSPSGWFAFLSDSTWSLIGTSLGNIVHIINLFYSDANYRDDLSRRQNRHVYEGGFALKKDFAFTEGNVISNAGLGTHSVDTSFIANHEELHIWQQRFFGPIFQGGYIVWAVGGFIVGSIAWFWHTDQSYGSFIETAAYYDNPFEYWAYKNDNNWPPSGANPSIRW</sequence>
<feature type="transmembrane region" description="Helical" evidence="7">
    <location>
        <begin position="1818"/>
        <end position="1837"/>
    </location>
</feature>
<dbReference type="Pfam" id="PF12256">
    <property type="entry name" value="TcdB_toxin_midN"/>
    <property type="match status" value="1"/>
</dbReference>
<feature type="transmembrane region" description="Helical" evidence="7">
    <location>
        <begin position="1732"/>
        <end position="1752"/>
    </location>
</feature>
<dbReference type="InterPro" id="IPR022045">
    <property type="entry name" value="TcdB_toxin_mid/N"/>
</dbReference>
<dbReference type="Gene3D" id="2.180.10.10">
    <property type="entry name" value="RHS repeat-associated core"/>
    <property type="match status" value="3"/>
</dbReference>
<dbReference type="InterPro" id="IPR013517">
    <property type="entry name" value="FG-GAP"/>
</dbReference>
<dbReference type="RefSeq" id="WP_396640082.1">
    <property type="nucleotide sequence ID" value="NZ_JBIQWL010000002.1"/>
</dbReference>
<keyword evidence="3" id="KW-0732">Signal</keyword>
<dbReference type="Pfam" id="PF03534">
    <property type="entry name" value="SpvB"/>
    <property type="match status" value="1"/>
</dbReference>
<dbReference type="EMBL" id="JBIQWL010000002">
    <property type="protein sequence ID" value="MFH8250146.1"/>
    <property type="molecule type" value="Genomic_DNA"/>
</dbReference>
<evidence type="ECO:0000256" key="1">
    <source>
        <dbReference type="ARBA" id="ARBA00004613"/>
    </source>
</evidence>
<dbReference type="InterPro" id="IPR050708">
    <property type="entry name" value="T6SS_VgrG/RHS"/>
</dbReference>
<evidence type="ECO:0000256" key="2">
    <source>
        <dbReference type="ARBA" id="ARBA00022525"/>
    </source>
</evidence>
<dbReference type="InterPro" id="IPR006530">
    <property type="entry name" value="YD"/>
</dbReference>
<keyword evidence="5" id="KW-0843">Virulence</keyword>
<dbReference type="InterPro" id="IPR031325">
    <property type="entry name" value="RHS_repeat"/>
</dbReference>
<dbReference type="SUPFAM" id="SSF69318">
    <property type="entry name" value="Integrin alpha N-terminal domain"/>
    <property type="match status" value="1"/>
</dbReference>
<feature type="domain" description="Teneurin-like YD-shell" evidence="9">
    <location>
        <begin position="1413"/>
        <end position="1717"/>
    </location>
</feature>
<reference evidence="10 11" key="1">
    <citation type="submission" date="2024-09" db="EMBL/GenBank/DDBJ databases">
        <authorList>
            <person name="Pan X."/>
        </authorList>
    </citation>
    <scope>NUCLEOTIDE SEQUENCE [LARGE SCALE GENOMIC DNA]</scope>
    <source>
        <strain evidence="10 11">B2969</strain>
    </source>
</reference>
<dbReference type="PANTHER" id="PTHR32305:SF15">
    <property type="entry name" value="PROTEIN RHSA-RELATED"/>
    <property type="match status" value="1"/>
</dbReference>
<gene>
    <name evidence="10" type="ORF">ACH3VR_07260</name>
</gene>
<dbReference type="InterPro" id="IPR022385">
    <property type="entry name" value="Rhs_assc_core"/>
</dbReference>
<evidence type="ECO:0000259" key="9">
    <source>
        <dbReference type="Pfam" id="PF25023"/>
    </source>
</evidence>
<evidence type="ECO:0000259" key="8">
    <source>
        <dbReference type="Pfam" id="PF12256"/>
    </source>
</evidence>
<proteinExistence type="predicted"/>
<feature type="transmembrane region" description="Helical" evidence="7">
    <location>
        <begin position="1910"/>
        <end position="1928"/>
    </location>
</feature>
<evidence type="ECO:0000256" key="4">
    <source>
        <dbReference type="ARBA" id="ARBA00022737"/>
    </source>
</evidence>
<dbReference type="Gene3D" id="2.130.10.130">
    <property type="entry name" value="Integrin alpha, N-terminal"/>
    <property type="match status" value="1"/>
</dbReference>
<evidence type="ECO:0000256" key="6">
    <source>
        <dbReference type="SAM" id="MobiDB-lite"/>
    </source>
</evidence>
<comment type="caution">
    <text evidence="10">The sequence shown here is derived from an EMBL/GenBank/DDBJ whole genome shotgun (WGS) entry which is preliminary data.</text>
</comment>
<dbReference type="NCBIfam" id="TIGR01643">
    <property type="entry name" value="YD_repeat_2x"/>
    <property type="match status" value="2"/>
</dbReference>
<protein>
    <submittedName>
        <fullName evidence="10">Toxin TcdB middle/N-terminal domain-containing protein</fullName>
    </submittedName>
</protein>
<evidence type="ECO:0000256" key="7">
    <source>
        <dbReference type="SAM" id="Phobius"/>
    </source>
</evidence>
<keyword evidence="7" id="KW-0472">Membrane</keyword>
<comment type="subcellular location">
    <subcellularLocation>
        <location evidence="1">Secreted</location>
    </subcellularLocation>
</comment>
<dbReference type="InterPro" id="IPR003284">
    <property type="entry name" value="Sal_SpvB"/>
</dbReference>
<evidence type="ECO:0000313" key="10">
    <source>
        <dbReference type="EMBL" id="MFH8250146.1"/>
    </source>
</evidence>
<dbReference type="InterPro" id="IPR056823">
    <property type="entry name" value="TEN-like_YD-shell"/>
</dbReference>